<dbReference type="Gene3D" id="3.40.50.720">
    <property type="entry name" value="NAD(P)-binding Rossmann-like Domain"/>
    <property type="match status" value="2"/>
</dbReference>
<feature type="domain" description="NAD-dependent epimerase/dehydratase" evidence="3">
    <location>
        <begin position="4"/>
        <end position="212"/>
    </location>
</feature>
<reference evidence="5" key="6">
    <citation type="submission" date="2025-08" db="UniProtKB">
        <authorList>
            <consortium name="RefSeq"/>
        </authorList>
    </citation>
    <scope>IDENTIFICATION</scope>
</reference>
<comment type="pathway">
    <text evidence="1">Bacterial outer membrane biogenesis; LPS O-antigen biosynthesis.</text>
</comment>
<dbReference type="Pfam" id="PF01370">
    <property type="entry name" value="Epimerase"/>
    <property type="match status" value="1"/>
</dbReference>
<evidence type="ECO:0000313" key="5">
    <source>
        <dbReference type="RefSeq" id="WP_028310064.1"/>
    </source>
</evidence>
<reference evidence="5" key="4">
    <citation type="journal article" date="2010" name="FEBS J.">
        <title>Classification of the short-chain dehydrogenase/reductase superfamily using hidden Markov models.</title>
        <authorList>
            <person name="Kallberg Y."/>
            <person name="Oppermann U."/>
            <person name="Persson B."/>
        </authorList>
    </citation>
    <scope>NUCLEOTIDE SEQUENCE</scope>
</reference>
<reference evidence="5" key="2">
    <citation type="journal article" date="2008" name="Cell. Mol. Life Sci.">
        <title>Medium- and short-chain dehydrogenase/reductase gene and protein families : the SDR superfamily: functional and structural diversity within a family of metabolic and regulatory enzymes.</title>
        <authorList>
            <person name="Kavanagh K.L."/>
            <person name="Jornvall H."/>
            <person name="Persson B."/>
            <person name="Oppermann U."/>
        </authorList>
    </citation>
    <scope>NUCLEOTIDE SEQUENCE</scope>
</reference>
<reference evidence="5" key="3">
    <citation type="journal article" date="2009" name="Chem. Biol. Interact.">
        <title>The SDR (short-chain dehydrogenase/reductase and related enzymes) nomenclature initiative.</title>
        <authorList>
            <person name="Persson B."/>
            <person name="Kallberg Y."/>
            <person name="Bray J.E."/>
            <person name="Bruford E."/>
            <person name="Dellaporta S.L."/>
            <person name="Favia A.D."/>
            <person name="Duarte R.G."/>
            <person name="Jornvall H."/>
            <person name="Kavanagh K.L."/>
            <person name="Kedishvili N."/>
            <person name="Kisiela M."/>
            <person name="Maser E."/>
            <person name="Mindnich R."/>
            <person name="Orchard S."/>
            <person name="Penning T.M."/>
            <person name="Thornton J.M."/>
            <person name="Adamski J."/>
            <person name="Oppermann U."/>
        </authorList>
    </citation>
    <scope>NUCLEOTIDE SEQUENCE</scope>
</reference>
<reference evidence="5" key="5">
    <citation type="journal article" date="2019" name="Methods Mol. Biol.">
        <title>55 Years of the Rossmann Fold.</title>
        <authorList>
            <person name="Shin W.H."/>
            <person name="Kihara D."/>
        </authorList>
    </citation>
    <scope>NUCLEOTIDE SEQUENCE</scope>
</reference>
<keyword evidence="4" id="KW-1185">Reference proteome</keyword>
<dbReference type="OrthoDB" id="9802815at2"/>
<organism evidence="4 5">
    <name type="scientific">Derxia gummosa DSM 723</name>
    <dbReference type="NCBI Taxonomy" id="1121388"/>
    <lineage>
        <taxon>Bacteria</taxon>
        <taxon>Pseudomonadati</taxon>
        <taxon>Pseudomonadota</taxon>
        <taxon>Betaproteobacteria</taxon>
        <taxon>Burkholderiales</taxon>
        <taxon>Alcaligenaceae</taxon>
        <taxon>Derxia</taxon>
    </lineage>
</organism>
<dbReference type="Proteomes" id="UP000675920">
    <property type="component" value="Unplaced"/>
</dbReference>
<accession>A0A8B6X0T3</accession>
<evidence type="ECO:0000256" key="2">
    <source>
        <dbReference type="ARBA" id="ARBA00007637"/>
    </source>
</evidence>
<evidence type="ECO:0000259" key="3">
    <source>
        <dbReference type="Pfam" id="PF01370"/>
    </source>
</evidence>
<dbReference type="InterPro" id="IPR001509">
    <property type="entry name" value="Epimerase_deHydtase"/>
</dbReference>
<dbReference type="SUPFAM" id="SSF51735">
    <property type="entry name" value="NAD(P)-binding Rossmann-fold domains"/>
    <property type="match status" value="1"/>
</dbReference>
<dbReference type="Gene3D" id="3.90.25.10">
    <property type="entry name" value="UDP-galactose 4-epimerase, domain 1"/>
    <property type="match status" value="1"/>
</dbReference>
<sequence>MKSVVIGGAGFVGRAVCNELVARGDTVIALDPSPPHKGSLAEGVQHMTGDVLDKASLRPALEGADEVYLLAARLGTSELETELRTAIHTNVLGAINVFEAAVEARVPRAFLASKPSVWLNVYTITKFAAEQSARLLTRYHPIGISVLRYLNIYGPGQKLYPVRKVLPIFAAQALRGLPLQVYGEGDQTVDMLFVDDAARLTVDVMRAPFDGEVHDCGTGVEMTVLEVARAVNEHFGNRAGIQHVPMRKGETPHTRLVANLDPLRRLLGDDLRFTPWPKALATSLDWYARRPAHEIDAALTFWGMAQPYGMAWTS</sequence>
<proteinExistence type="inferred from homology"/>
<dbReference type="PANTHER" id="PTHR43000">
    <property type="entry name" value="DTDP-D-GLUCOSE 4,6-DEHYDRATASE-RELATED"/>
    <property type="match status" value="1"/>
</dbReference>
<name>A0A8B6X0T3_9BURK</name>
<comment type="similarity">
    <text evidence="2">Belongs to the NAD(P)-dependent epimerase/dehydratase family.</text>
</comment>
<evidence type="ECO:0000256" key="1">
    <source>
        <dbReference type="ARBA" id="ARBA00005125"/>
    </source>
</evidence>
<dbReference type="InterPro" id="IPR036291">
    <property type="entry name" value="NAD(P)-bd_dom_sf"/>
</dbReference>
<dbReference type="AlphaFoldDB" id="A0A8B6X0T3"/>
<dbReference type="EC" id="1.1.1.-" evidence="5"/>
<evidence type="ECO:0000313" key="4">
    <source>
        <dbReference type="Proteomes" id="UP000675920"/>
    </source>
</evidence>
<dbReference type="RefSeq" id="WP_028310064.1">
    <property type="nucleotide sequence ID" value="NZ_AXWS01000007.1"/>
</dbReference>
<protein>
    <submittedName>
        <fullName evidence="5">NAD-dependent epimerase/dehydratase family protein</fullName>
        <ecNumber evidence="5">1.1.1.-</ecNumber>
    </submittedName>
</protein>
<reference evidence="5" key="1">
    <citation type="journal article" date="2003" name="Chem. Biol. Interact.">
        <title>Short-chain dehydrogenases/reductases (SDR): the 2002 update.</title>
        <authorList>
            <person name="Oppermann U."/>
            <person name="Filling C."/>
            <person name="Hult M."/>
            <person name="Shafqat N."/>
            <person name="Wu X."/>
            <person name="Lindh M."/>
            <person name="Shafqat J."/>
            <person name="Nordling E."/>
            <person name="Kallberg Y."/>
            <person name="Persson B."/>
            <person name="Jornvall H."/>
        </authorList>
    </citation>
    <scope>NUCLEOTIDE SEQUENCE</scope>
</reference>